<protein>
    <recommendedName>
        <fullName evidence="1">YqaJ viral recombinase domain-containing protein</fullName>
    </recommendedName>
</protein>
<dbReference type="InterPro" id="IPR011604">
    <property type="entry name" value="PDDEXK-like_dom_sf"/>
</dbReference>
<dbReference type="InterPro" id="IPR019080">
    <property type="entry name" value="YqaJ_viral_recombinase"/>
</dbReference>
<evidence type="ECO:0000259" key="1">
    <source>
        <dbReference type="Pfam" id="PF09588"/>
    </source>
</evidence>
<sequence length="401" mass="47049">MLSDTYFAQIIADMCCVAEHFIRHNFEKCMESNFHSQLCSYMVDVFSAQQKYMDIDPDLFLEYIDYAINEYIYKFVIPARHYTIFSFGLIRDHNSLHQKMKSLMNVVQPAQRSPEWFIQRSNLITASNAYKAITSPANINAIILEKIKSYKALTVPVINTRGYAGAETPFQYGIRNEPVSTMYFEHVYNTKVGEFGCMIHKDYPFLGASPDGIVIDSSSNMYGTMLEIKNPRSRVITGTPIKEYWVQMQLQMEVCDLDNCLFLETHMFEYETYEEFINDGSFQYSSEGHFKGVINEFKGECGPHYEYLPFNATQEDYDAWKPDTNLDFVRNWYWKMDKVSCVLVKRNREWFASVIPQFCTVWQSILTERETDDYSHRLPRQRVNKNETPVIVQKNIPFDLQ</sequence>
<dbReference type="SUPFAM" id="SSF52980">
    <property type="entry name" value="Restriction endonuclease-like"/>
    <property type="match status" value="1"/>
</dbReference>
<dbReference type="EMBL" id="MN739271">
    <property type="protein sequence ID" value="QHS96373.1"/>
    <property type="molecule type" value="Genomic_DNA"/>
</dbReference>
<reference evidence="2" key="1">
    <citation type="journal article" date="2020" name="Nature">
        <title>Giant virus diversity and host interactions through global metagenomics.</title>
        <authorList>
            <person name="Schulz F."/>
            <person name="Roux S."/>
            <person name="Paez-Espino D."/>
            <person name="Jungbluth S."/>
            <person name="Walsh D.A."/>
            <person name="Denef V.J."/>
            <person name="McMahon K.D."/>
            <person name="Konstantinidis K.T."/>
            <person name="Eloe-Fadrosh E.A."/>
            <person name="Kyrpides N.C."/>
            <person name="Woyke T."/>
        </authorList>
    </citation>
    <scope>NUCLEOTIDE SEQUENCE</scope>
    <source>
        <strain evidence="2">GVMAG-M-3300020166-18</strain>
    </source>
</reference>
<proteinExistence type="predicted"/>
<dbReference type="InterPro" id="IPR051703">
    <property type="entry name" value="NF-kappa-B_Signaling_Reg"/>
</dbReference>
<dbReference type="Pfam" id="PF09588">
    <property type="entry name" value="YqaJ"/>
    <property type="match status" value="1"/>
</dbReference>
<organism evidence="2">
    <name type="scientific">viral metagenome</name>
    <dbReference type="NCBI Taxonomy" id="1070528"/>
    <lineage>
        <taxon>unclassified sequences</taxon>
        <taxon>metagenomes</taxon>
        <taxon>organismal metagenomes</taxon>
    </lineage>
</organism>
<dbReference type="Gene3D" id="3.90.320.10">
    <property type="match status" value="1"/>
</dbReference>
<name>A0A6C0BYM0_9ZZZZ</name>
<dbReference type="InterPro" id="IPR011335">
    <property type="entry name" value="Restrct_endonuc-II-like"/>
</dbReference>
<dbReference type="PANTHER" id="PTHR46609:SF6">
    <property type="entry name" value="EXONUCLEASE, PHAGE-TYPE_RECB, C-TERMINAL DOMAIN-CONTAINING PROTEIN-RELATED"/>
    <property type="match status" value="1"/>
</dbReference>
<dbReference type="CDD" id="cd22343">
    <property type="entry name" value="PDDEXK_lambda_exonuclease-like"/>
    <property type="match status" value="1"/>
</dbReference>
<dbReference type="PANTHER" id="PTHR46609">
    <property type="entry name" value="EXONUCLEASE, PHAGE-TYPE/RECB, C-TERMINAL DOMAIN-CONTAINING PROTEIN"/>
    <property type="match status" value="1"/>
</dbReference>
<feature type="domain" description="YqaJ viral recombinase" evidence="1">
    <location>
        <begin position="115"/>
        <end position="256"/>
    </location>
</feature>
<evidence type="ECO:0000313" key="2">
    <source>
        <dbReference type="EMBL" id="QHS96373.1"/>
    </source>
</evidence>
<accession>A0A6C0BYM0</accession>
<dbReference type="AlphaFoldDB" id="A0A6C0BYM0"/>